<feature type="coiled-coil region" evidence="1">
    <location>
        <begin position="249"/>
        <end position="276"/>
    </location>
</feature>
<sequence>MQLRFMIFKLSVIYGVMTRISGGKRSRLFVPVIDESDLTGLGDDAVWPGLSNGGASTRNHDLSRGRAATGKPDPSDIEMVVGRTGLSESDDGSVLAIRANPLDVFDVHIRRILDDLATTEDPPDGENRVSTNHSSDRKHQLPQPSPSCITYPKKSSGFEPCKSGIRKRSRYKLSEPARDSSTRDIIAQLDDEIAEQEMDKRSRIELLAYLDAAIKNKNIELNLELRHLAKEEEILNLRDQDYGDTDKNVMMMNSNIAQLNKRIKDLDERIVCMNRLKEERTAQEAAIWRDTLDKSSSYNLTPDKLGDNIPMAVRKVVPQGVASKVKAVPPNALPGVLTSNSRAAPAVPPNVLPGPLTGPYVDPSVFALPNAHPGSWWPVVAPQPWDRMFSPRWDDRLPAYQDNNRLLPPLLPFLPHPQSDTSDLVEYED</sequence>
<evidence type="ECO:0000313" key="4">
    <source>
        <dbReference type="Proteomes" id="UP000466442"/>
    </source>
</evidence>
<dbReference type="AlphaFoldDB" id="A0A6A4J970"/>
<accession>A0A6A4J970</accession>
<proteinExistence type="predicted"/>
<protein>
    <submittedName>
        <fullName evidence="3">Uncharacterized protein</fullName>
    </submittedName>
</protein>
<evidence type="ECO:0000256" key="2">
    <source>
        <dbReference type="SAM" id="MobiDB-lite"/>
    </source>
</evidence>
<evidence type="ECO:0000256" key="1">
    <source>
        <dbReference type="SAM" id="Coils"/>
    </source>
</evidence>
<organism evidence="3 4">
    <name type="scientific">Apolygus lucorum</name>
    <name type="common">Small green plant bug</name>
    <name type="synonym">Lygocoris lucorum</name>
    <dbReference type="NCBI Taxonomy" id="248454"/>
    <lineage>
        <taxon>Eukaryota</taxon>
        <taxon>Metazoa</taxon>
        <taxon>Ecdysozoa</taxon>
        <taxon>Arthropoda</taxon>
        <taxon>Hexapoda</taxon>
        <taxon>Insecta</taxon>
        <taxon>Pterygota</taxon>
        <taxon>Neoptera</taxon>
        <taxon>Paraneoptera</taxon>
        <taxon>Hemiptera</taxon>
        <taxon>Heteroptera</taxon>
        <taxon>Panheteroptera</taxon>
        <taxon>Cimicomorpha</taxon>
        <taxon>Miridae</taxon>
        <taxon>Mirini</taxon>
        <taxon>Apolygus</taxon>
    </lineage>
</organism>
<feature type="region of interest" description="Disordered" evidence="2">
    <location>
        <begin position="117"/>
        <end position="154"/>
    </location>
</feature>
<gene>
    <name evidence="3" type="ORF">GE061_020106</name>
</gene>
<dbReference type="EMBL" id="WIXP02000009">
    <property type="protein sequence ID" value="KAF6205930.1"/>
    <property type="molecule type" value="Genomic_DNA"/>
</dbReference>
<dbReference type="Proteomes" id="UP000466442">
    <property type="component" value="Linkage Group LG9"/>
</dbReference>
<evidence type="ECO:0000313" key="3">
    <source>
        <dbReference type="EMBL" id="KAF6205930.1"/>
    </source>
</evidence>
<keyword evidence="1" id="KW-0175">Coiled coil</keyword>
<keyword evidence="4" id="KW-1185">Reference proteome</keyword>
<feature type="region of interest" description="Disordered" evidence="2">
    <location>
        <begin position="52"/>
        <end position="74"/>
    </location>
</feature>
<reference evidence="3" key="1">
    <citation type="journal article" date="2021" name="Mol. Ecol. Resour.">
        <title>Apolygus lucorum genome provides insights into omnivorousness and mesophyll feeding.</title>
        <authorList>
            <person name="Liu Y."/>
            <person name="Liu H."/>
            <person name="Wang H."/>
            <person name="Huang T."/>
            <person name="Liu B."/>
            <person name="Yang B."/>
            <person name="Yin L."/>
            <person name="Li B."/>
            <person name="Zhang Y."/>
            <person name="Zhang S."/>
            <person name="Jiang F."/>
            <person name="Zhang X."/>
            <person name="Ren Y."/>
            <person name="Wang B."/>
            <person name="Wang S."/>
            <person name="Lu Y."/>
            <person name="Wu K."/>
            <person name="Fan W."/>
            <person name="Wang G."/>
        </authorList>
    </citation>
    <scope>NUCLEOTIDE SEQUENCE</scope>
    <source>
        <strain evidence="3">12Hb</strain>
    </source>
</reference>
<comment type="caution">
    <text evidence="3">The sequence shown here is derived from an EMBL/GenBank/DDBJ whole genome shotgun (WGS) entry which is preliminary data.</text>
</comment>
<name>A0A6A4J970_APOLU</name>